<dbReference type="CDD" id="cd14014">
    <property type="entry name" value="STKc_PknB_like"/>
    <property type="match status" value="1"/>
</dbReference>
<name>A0A538S7D7_UNCEI</name>
<dbReference type="InterPro" id="IPR007890">
    <property type="entry name" value="CHASE2"/>
</dbReference>
<dbReference type="AlphaFoldDB" id="A0A538S7D7"/>
<evidence type="ECO:0000256" key="2">
    <source>
        <dbReference type="ARBA" id="ARBA00022527"/>
    </source>
</evidence>
<feature type="domain" description="Protein kinase" evidence="9">
    <location>
        <begin position="458"/>
        <end position="722"/>
    </location>
</feature>
<comment type="caution">
    <text evidence="10">The sequence shown here is derived from an EMBL/GenBank/DDBJ whole genome shotgun (WGS) entry which is preliminary data.</text>
</comment>
<feature type="binding site" evidence="7">
    <location>
        <position position="487"/>
    </location>
    <ligand>
        <name>ATP</name>
        <dbReference type="ChEBI" id="CHEBI:30616"/>
    </ligand>
</feature>
<evidence type="ECO:0000256" key="5">
    <source>
        <dbReference type="ARBA" id="ARBA00022777"/>
    </source>
</evidence>
<dbReference type="Proteomes" id="UP000316292">
    <property type="component" value="Unassembled WGS sequence"/>
</dbReference>
<evidence type="ECO:0000313" key="11">
    <source>
        <dbReference type="Proteomes" id="UP000316292"/>
    </source>
</evidence>
<dbReference type="PANTHER" id="PTHR43289">
    <property type="entry name" value="MITOGEN-ACTIVATED PROTEIN KINASE KINASE KINASE 20-RELATED"/>
    <property type="match status" value="1"/>
</dbReference>
<keyword evidence="8" id="KW-0812">Transmembrane</keyword>
<dbReference type="Pfam" id="PF00069">
    <property type="entry name" value="Pkinase"/>
    <property type="match status" value="1"/>
</dbReference>
<dbReference type="EC" id="2.7.11.1" evidence="1"/>
<gene>
    <name evidence="10" type="ORF">E6K71_10300</name>
</gene>
<proteinExistence type="predicted"/>
<evidence type="ECO:0000256" key="1">
    <source>
        <dbReference type="ARBA" id="ARBA00012513"/>
    </source>
</evidence>
<dbReference type="InterPro" id="IPR011009">
    <property type="entry name" value="Kinase-like_dom_sf"/>
</dbReference>
<evidence type="ECO:0000256" key="4">
    <source>
        <dbReference type="ARBA" id="ARBA00022741"/>
    </source>
</evidence>
<evidence type="ECO:0000256" key="3">
    <source>
        <dbReference type="ARBA" id="ARBA00022679"/>
    </source>
</evidence>
<keyword evidence="6 7" id="KW-0067">ATP-binding</keyword>
<dbReference type="SUPFAM" id="SSF56112">
    <property type="entry name" value="Protein kinase-like (PK-like)"/>
    <property type="match status" value="1"/>
</dbReference>
<dbReference type="EMBL" id="VBOR01000117">
    <property type="protein sequence ID" value="TMQ47303.1"/>
    <property type="molecule type" value="Genomic_DNA"/>
</dbReference>
<keyword evidence="2" id="KW-0723">Serine/threonine-protein kinase</keyword>
<evidence type="ECO:0000313" key="10">
    <source>
        <dbReference type="EMBL" id="TMQ47303.1"/>
    </source>
</evidence>
<dbReference type="GO" id="GO:0004674">
    <property type="term" value="F:protein serine/threonine kinase activity"/>
    <property type="evidence" value="ECO:0007669"/>
    <property type="project" value="UniProtKB-KW"/>
</dbReference>
<keyword evidence="8" id="KW-1133">Transmembrane helix</keyword>
<dbReference type="PROSITE" id="PS50011">
    <property type="entry name" value="PROTEIN_KINASE_DOM"/>
    <property type="match status" value="1"/>
</dbReference>
<feature type="transmembrane region" description="Helical" evidence="8">
    <location>
        <begin position="403"/>
        <end position="423"/>
    </location>
</feature>
<dbReference type="SMART" id="SM01080">
    <property type="entry name" value="CHASE2"/>
    <property type="match status" value="1"/>
</dbReference>
<dbReference type="FunFam" id="1.10.510.10:FF:000021">
    <property type="entry name" value="Serine/threonine protein kinase"/>
    <property type="match status" value="1"/>
</dbReference>
<evidence type="ECO:0000256" key="7">
    <source>
        <dbReference type="PROSITE-ProRule" id="PRU10141"/>
    </source>
</evidence>
<keyword evidence="4 7" id="KW-0547">Nucleotide-binding</keyword>
<dbReference type="Gene3D" id="3.30.200.20">
    <property type="entry name" value="Phosphorylase Kinase, domain 1"/>
    <property type="match status" value="1"/>
</dbReference>
<keyword evidence="8" id="KW-0472">Membrane</keyword>
<evidence type="ECO:0000256" key="6">
    <source>
        <dbReference type="ARBA" id="ARBA00022840"/>
    </source>
</evidence>
<dbReference type="PROSITE" id="PS00107">
    <property type="entry name" value="PROTEIN_KINASE_ATP"/>
    <property type="match status" value="1"/>
</dbReference>
<evidence type="ECO:0000256" key="8">
    <source>
        <dbReference type="SAM" id="Phobius"/>
    </source>
</evidence>
<dbReference type="InterPro" id="IPR008271">
    <property type="entry name" value="Ser/Thr_kinase_AS"/>
</dbReference>
<accession>A0A538S7D7</accession>
<feature type="transmembrane region" description="Helical" evidence="8">
    <location>
        <begin position="374"/>
        <end position="397"/>
    </location>
</feature>
<dbReference type="Pfam" id="PF05226">
    <property type="entry name" value="CHASE2"/>
    <property type="match status" value="1"/>
</dbReference>
<evidence type="ECO:0000259" key="9">
    <source>
        <dbReference type="PROSITE" id="PS50011"/>
    </source>
</evidence>
<dbReference type="PANTHER" id="PTHR43289:SF6">
    <property type="entry name" value="SERINE_THREONINE-PROTEIN KINASE NEKL-3"/>
    <property type="match status" value="1"/>
</dbReference>
<sequence length="739" mass="80759">MAPSDSRTRRIQQYFSVGIALGVWALLSVAYVAGLFQPFDLRLLDWRFRLRGERLAADSIAILAIDDATIRGYGGSWPLPRDQYALLATALEEAGARSIGFDVQFPKNDALDPKADALFAYVSSTYPNVVHAISFHSDPRDPTGDPAPDRKVQEALRRQGVAGTVPAPQGASVSLPYPDLMLQAKALGHVTVPADRDGAIRRQPLLIRYEDKLYPALALRMIGVAKGLAAPPEIATDRAGARVGWPGAWWPLQLDEEGATAIDFAGDRAAFPNSHSMLDVLRRYRSGDQAALREAFSNRNVLIGLDSRQEVTEDVGTTPFAAATPLLFIHANMLDNLLRRRFLSQAPVGPYLAALAILAVFLGWAFSTRSVPTSALVAGLALTVIAGLDFFLFAGWAVDAPPMAALALAPLIYASTGSFRYIFLERRDRRREEDLKDGRTLQMRLRPEALIGEKLSHYQIMEKLGMGGMGVVYLARDEHVGRSVAIKVLPGRGLENDSARRRFRREARALSKLSHPNIAAIFEYDSQEGTDFIVMEFVAGMPLSQRIQRGPLPEAEMLHVGMQVVEALGHAHAHGIIHRDLKPQNVMLTAKGEAKVLDFGLARLLGTAVDGSTISESLTEPGHVVGTLPYMPPEAFRGVRADERGDLYSMGVVLFEMVTGRRPFSESEPHELIHTILEQPPASPRLLNGKISAVVEELILRALQKDPALRFSSATEMLHALVACRPEVAAIAGGRKDAR</sequence>
<feature type="transmembrane region" description="Helical" evidence="8">
    <location>
        <begin position="348"/>
        <end position="367"/>
    </location>
</feature>
<organism evidence="10 11">
    <name type="scientific">Eiseniibacteriota bacterium</name>
    <dbReference type="NCBI Taxonomy" id="2212470"/>
    <lineage>
        <taxon>Bacteria</taxon>
        <taxon>Candidatus Eiseniibacteriota</taxon>
    </lineage>
</organism>
<reference evidence="10 11" key="1">
    <citation type="journal article" date="2019" name="Nat. Microbiol.">
        <title>Mediterranean grassland soil C-N compound turnover is dependent on rainfall and depth, and is mediated by genomically divergent microorganisms.</title>
        <authorList>
            <person name="Diamond S."/>
            <person name="Andeer P.F."/>
            <person name="Li Z."/>
            <person name="Crits-Christoph A."/>
            <person name="Burstein D."/>
            <person name="Anantharaman K."/>
            <person name="Lane K.R."/>
            <person name="Thomas B.C."/>
            <person name="Pan C."/>
            <person name="Northen T.R."/>
            <person name="Banfield J.F."/>
        </authorList>
    </citation>
    <scope>NUCLEOTIDE SEQUENCE [LARGE SCALE GENOMIC DNA]</scope>
    <source>
        <strain evidence="10">WS_1</strain>
    </source>
</reference>
<dbReference type="InterPro" id="IPR017441">
    <property type="entry name" value="Protein_kinase_ATP_BS"/>
</dbReference>
<dbReference type="GO" id="GO:0005524">
    <property type="term" value="F:ATP binding"/>
    <property type="evidence" value="ECO:0007669"/>
    <property type="project" value="UniProtKB-UniRule"/>
</dbReference>
<keyword evidence="3" id="KW-0808">Transferase</keyword>
<dbReference type="PROSITE" id="PS00108">
    <property type="entry name" value="PROTEIN_KINASE_ST"/>
    <property type="match status" value="1"/>
</dbReference>
<protein>
    <recommendedName>
        <fullName evidence="1">non-specific serine/threonine protein kinase</fullName>
        <ecNumber evidence="1">2.7.11.1</ecNumber>
    </recommendedName>
</protein>
<keyword evidence="5" id="KW-0418">Kinase</keyword>
<dbReference type="SMART" id="SM00220">
    <property type="entry name" value="S_TKc"/>
    <property type="match status" value="1"/>
</dbReference>
<dbReference type="InterPro" id="IPR000719">
    <property type="entry name" value="Prot_kinase_dom"/>
</dbReference>
<dbReference type="Gene3D" id="1.10.510.10">
    <property type="entry name" value="Transferase(Phosphotransferase) domain 1"/>
    <property type="match status" value="1"/>
</dbReference>
<feature type="transmembrane region" description="Helical" evidence="8">
    <location>
        <begin position="14"/>
        <end position="36"/>
    </location>
</feature>